<reference evidence="1 2" key="1">
    <citation type="submission" date="2023-07" db="EMBL/GenBank/DDBJ databases">
        <title>Genomic Encyclopedia of Type Strains, Phase IV (KMG-IV): sequencing the most valuable type-strain genomes for metagenomic binning, comparative biology and taxonomic classification.</title>
        <authorList>
            <person name="Goeker M."/>
        </authorList>
    </citation>
    <scope>NUCLEOTIDE SEQUENCE [LARGE SCALE GENOMIC DNA]</scope>
    <source>
        <strain evidence="1 2">DSM 23494</strain>
    </source>
</reference>
<name>A0ABU0ACE3_9BACI</name>
<protein>
    <submittedName>
        <fullName evidence="1">Uncharacterized protein</fullName>
    </submittedName>
</protein>
<evidence type="ECO:0000313" key="2">
    <source>
        <dbReference type="Proteomes" id="UP001238088"/>
    </source>
</evidence>
<proteinExistence type="predicted"/>
<keyword evidence="2" id="KW-1185">Reference proteome</keyword>
<organism evidence="1 2">
    <name type="scientific">Cytobacillus purgationiresistens</name>
    <dbReference type="NCBI Taxonomy" id="863449"/>
    <lineage>
        <taxon>Bacteria</taxon>
        <taxon>Bacillati</taxon>
        <taxon>Bacillota</taxon>
        <taxon>Bacilli</taxon>
        <taxon>Bacillales</taxon>
        <taxon>Bacillaceae</taxon>
        <taxon>Cytobacillus</taxon>
    </lineage>
</organism>
<evidence type="ECO:0000313" key="1">
    <source>
        <dbReference type="EMBL" id="MDQ0268907.1"/>
    </source>
</evidence>
<dbReference type="EMBL" id="JAUSUB010000002">
    <property type="protein sequence ID" value="MDQ0268907.1"/>
    <property type="molecule type" value="Genomic_DNA"/>
</dbReference>
<dbReference type="RefSeq" id="WP_307472033.1">
    <property type="nucleotide sequence ID" value="NZ_JAUSUB010000002.1"/>
</dbReference>
<gene>
    <name evidence="1" type="ORF">J2S17_000776</name>
</gene>
<dbReference type="Proteomes" id="UP001238088">
    <property type="component" value="Unassembled WGS sequence"/>
</dbReference>
<accession>A0ABU0ACE3</accession>
<comment type="caution">
    <text evidence="1">The sequence shown here is derived from an EMBL/GenBank/DDBJ whole genome shotgun (WGS) entry which is preliminary data.</text>
</comment>
<sequence length="105" mass="12330">MRNINFEDLPKHEVSQRSLRKLEQVMFAQDDFGIQKYGVPLSHSHKYDWLQMFLEEIADGIKYIQCEIDRKDYIIQMLQAGLRANDPKEYIEIALNLLTVKGTGK</sequence>